<evidence type="ECO:0000313" key="2">
    <source>
        <dbReference type="Proteomes" id="UP001301728"/>
    </source>
</evidence>
<name>A0ABU5TR85_9CYAN</name>
<accession>A0ABU5TR85</accession>
<organism evidence="1 2">
    <name type="scientific">Limnoraphis robusta CCNP1315</name>
    <dbReference type="NCBI Taxonomy" id="3110306"/>
    <lineage>
        <taxon>Bacteria</taxon>
        <taxon>Bacillati</taxon>
        <taxon>Cyanobacteriota</taxon>
        <taxon>Cyanophyceae</taxon>
        <taxon>Oscillatoriophycideae</taxon>
        <taxon>Oscillatoriales</taxon>
        <taxon>Sirenicapillariaceae</taxon>
        <taxon>Limnoraphis</taxon>
    </lineage>
</organism>
<comment type="caution">
    <text evidence="1">The sequence shown here is derived from an EMBL/GenBank/DDBJ whole genome shotgun (WGS) entry which is preliminary data.</text>
</comment>
<dbReference type="RefSeq" id="WP_323273840.1">
    <property type="nucleotide sequence ID" value="NZ_JAYGHT010000001.1"/>
</dbReference>
<reference evidence="1 2" key="1">
    <citation type="submission" date="2023-12" db="EMBL/GenBank/DDBJ databases">
        <title>Baltic Sea Cyanobacteria.</title>
        <authorList>
            <person name="Delbaje E."/>
            <person name="Fewer D.P."/>
            <person name="Shishido T.K."/>
        </authorList>
    </citation>
    <scope>NUCLEOTIDE SEQUENCE [LARGE SCALE GENOMIC DNA]</scope>
    <source>
        <strain evidence="1 2">CCNP 1315</strain>
    </source>
</reference>
<dbReference type="EMBL" id="JAYGHT010000001">
    <property type="protein sequence ID" value="MEA5517411.1"/>
    <property type="molecule type" value="Genomic_DNA"/>
</dbReference>
<dbReference type="Proteomes" id="UP001301728">
    <property type="component" value="Unassembled WGS sequence"/>
</dbReference>
<evidence type="ECO:0000313" key="1">
    <source>
        <dbReference type="EMBL" id="MEA5517411.1"/>
    </source>
</evidence>
<keyword evidence="2" id="KW-1185">Reference proteome</keyword>
<proteinExistence type="predicted"/>
<gene>
    <name evidence="1" type="ORF">VB854_00460</name>
</gene>
<sequence length="51" mass="5632">MDENRVQAYVKLIKALLNCDSGEETEILQANSELVDAGLVDVMQQVAEQPL</sequence>
<protein>
    <submittedName>
        <fullName evidence="1">Uncharacterized protein</fullName>
    </submittedName>
</protein>